<dbReference type="Gene3D" id="2.130.10.10">
    <property type="entry name" value="YVTN repeat-like/Quinoprotein amine dehydrogenase"/>
    <property type="match status" value="2"/>
</dbReference>
<dbReference type="PROSITE" id="PS50011">
    <property type="entry name" value="PROTEIN_KINASE_DOM"/>
    <property type="match status" value="1"/>
</dbReference>
<keyword evidence="1 8" id="KW-0808">Transferase</keyword>
<dbReference type="EC" id="2.7.11.1" evidence="8"/>
<evidence type="ECO:0000256" key="5">
    <source>
        <dbReference type="PROSITE-ProRule" id="PRU10141"/>
    </source>
</evidence>
<dbReference type="InterPro" id="IPR011009">
    <property type="entry name" value="Kinase-like_dom_sf"/>
</dbReference>
<dbReference type="EMBL" id="CP165727">
    <property type="protein sequence ID" value="XDV63590.1"/>
    <property type="molecule type" value="Genomic_DNA"/>
</dbReference>
<evidence type="ECO:0000313" key="8">
    <source>
        <dbReference type="EMBL" id="XDV63590.1"/>
    </source>
</evidence>
<accession>A0AB39Y0J3</accession>
<dbReference type="InterPro" id="IPR000719">
    <property type="entry name" value="Prot_kinase_dom"/>
</dbReference>
<dbReference type="PANTHER" id="PTHR43289:SF34">
    <property type="entry name" value="SERINE_THREONINE-PROTEIN KINASE YBDM-RELATED"/>
    <property type="match status" value="1"/>
</dbReference>
<evidence type="ECO:0000259" key="7">
    <source>
        <dbReference type="PROSITE" id="PS50011"/>
    </source>
</evidence>
<dbReference type="PROSITE" id="PS00108">
    <property type="entry name" value="PROTEIN_KINASE_ST"/>
    <property type="match status" value="1"/>
</dbReference>
<dbReference type="Gene3D" id="1.10.510.10">
    <property type="entry name" value="Transferase(Phosphotransferase) domain 1"/>
    <property type="match status" value="1"/>
</dbReference>
<evidence type="ECO:0000256" key="2">
    <source>
        <dbReference type="ARBA" id="ARBA00022741"/>
    </source>
</evidence>
<dbReference type="SMART" id="SM00564">
    <property type="entry name" value="PQQ"/>
    <property type="match status" value="4"/>
</dbReference>
<name>A0AB39Y0J3_9ACTN</name>
<feature type="region of interest" description="Disordered" evidence="6">
    <location>
        <begin position="577"/>
        <end position="596"/>
    </location>
</feature>
<evidence type="ECO:0000256" key="6">
    <source>
        <dbReference type="SAM" id="MobiDB-lite"/>
    </source>
</evidence>
<dbReference type="Gene3D" id="3.30.200.20">
    <property type="entry name" value="Phosphorylase Kinase, domain 1"/>
    <property type="match status" value="1"/>
</dbReference>
<sequence length="701" mass="72834">MEPLGAGDPVRLGPYRLLGVLGAGGMGKVYFGRDDGGRTAAVKVLLPELAHDPNLAQRFVREAHTAQAVTSSGVARVLNAMSEDGNRPWIATEFLTGPTLDDAVRRHGPFGADGVRALAASLAATLGEIHAAGLVHRDLKPANIVLTSDGPRVIDFGIARPEHGLTLTTTGQVPATPGYGAPEQVLGRRVGPAADVFSLGAVLAYAATGQRAFDGTHVAAVQYEVVHGEARLDGVPDELRRLIAPCLAKDPALRPTPEQIAGAFAPPRGADRVWRKGPLAQDIARRGNEAERQAATVIGQEPGTGPSRRRVLRASLAAGGALAATGGATGAWWLMRGESLPPPGTARNAQPLSPLSTQSGTPPDPLWGPLPVAAQAVDGVVTTPLPLLDVVVFAAKEGGLAARLTADGKEKWRLPGTVPAAGLVALPGNRFVTGGPGGGLLCFEASTSKRLWTVAADTHRILAADASAVYLVTRDGRLRAVDTSTRKVRWTVALEQTALRSPGSKAAPGARAAAGPDRLVVCGAYGTVFAVDTATGATVWEVVSQARSAVQPLVVGDAVYLGGRTLKGLNIRTGTELWDPTDAKEPPKEDSGGWGPPVRYGESLWAMDGTAMTQARLATGVPTPNGSAVHGPLPHIPLVVQARTVFAVEGEGQGVSAYSAFNGKRFWTWSPESRGVWAMAGAGNRLFTVNSWKLTALPVVD</sequence>
<keyword evidence="3 8" id="KW-0418">Kinase</keyword>
<feature type="region of interest" description="Disordered" evidence="6">
    <location>
        <begin position="339"/>
        <end position="363"/>
    </location>
</feature>
<proteinExistence type="predicted"/>
<dbReference type="PROSITE" id="PS00107">
    <property type="entry name" value="PROTEIN_KINASE_ATP"/>
    <property type="match status" value="1"/>
</dbReference>
<dbReference type="PANTHER" id="PTHR43289">
    <property type="entry name" value="MITOGEN-ACTIVATED PROTEIN KINASE KINASE KINASE 20-RELATED"/>
    <property type="match status" value="1"/>
</dbReference>
<dbReference type="InterPro" id="IPR011047">
    <property type="entry name" value="Quinoprotein_ADH-like_sf"/>
</dbReference>
<feature type="compositionally biased region" description="Polar residues" evidence="6">
    <location>
        <begin position="347"/>
        <end position="361"/>
    </location>
</feature>
<dbReference type="InterPro" id="IPR018391">
    <property type="entry name" value="PQQ_b-propeller_rpt"/>
</dbReference>
<feature type="domain" description="Protein kinase" evidence="7">
    <location>
        <begin position="15"/>
        <end position="265"/>
    </location>
</feature>
<dbReference type="InterPro" id="IPR008271">
    <property type="entry name" value="Ser/Thr_kinase_AS"/>
</dbReference>
<dbReference type="InterPro" id="IPR002372">
    <property type="entry name" value="PQQ_rpt_dom"/>
</dbReference>
<dbReference type="GO" id="GO:0005524">
    <property type="term" value="F:ATP binding"/>
    <property type="evidence" value="ECO:0007669"/>
    <property type="project" value="UniProtKB-UniRule"/>
</dbReference>
<evidence type="ECO:0000256" key="4">
    <source>
        <dbReference type="ARBA" id="ARBA00022840"/>
    </source>
</evidence>
<protein>
    <submittedName>
        <fullName evidence="8">Serine/threonine-protein kinase</fullName>
        <ecNumber evidence="8">2.7.11.1</ecNumber>
    </submittedName>
</protein>
<evidence type="ECO:0000256" key="1">
    <source>
        <dbReference type="ARBA" id="ARBA00022679"/>
    </source>
</evidence>
<dbReference type="Pfam" id="PF00069">
    <property type="entry name" value="Pkinase"/>
    <property type="match status" value="1"/>
</dbReference>
<dbReference type="AlphaFoldDB" id="A0AB39Y0J3"/>
<dbReference type="RefSeq" id="WP_369777675.1">
    <property type="nucleotide sequence ID" value="NZ_CP165727.1"/>
</dbReference>
<dbReference type="SMART" id="SM00220">
    <property type="entry name" value="S_TKc"/>
    <property type="match status" value="1"/>
</dbReference>
<keyword evidence="2 5" id="KW-0547">Nucleotide-binding</keyword>
<keyword evidence="4 5" id="KW-0067">ATP-binding</keyword>
<dbReference type="Pfam" id="PF13360">
    <property type="entry name" value="PQQ_2"/>
    <property type="match status" value="1"/>
</dbReference>
<dbReference type="InterPro" id="IPR017441">
    <property type="entry name" value="Protein_kinase_ATP_BS"/>
</dbReference>
<dbReference type="CDD" id="cd14014">
    <property type="entry name" value="STKc_PknB_like"/>
    <property type="match status" value="1"/>
</dbReference>
<dbReference type="InterPro" id="IPR015943">
    <property type="entry name" value="WD40/YVTN_repeat-like_dom_sf"/>
</dbReference>
<feature type="compositionally biased region" description="Basic and acidic residues" evidence="6">
    <location>
        <begin position="581"/>
        <end position="591"/>
    </location>
</feature>
<reference evidence="8" key="1">
    <citation type="submission" date="2024-08" db="EMBL/GenBank/DDBJ databases">
        <authorList>
            <person name="Yu S.T."/>
        </authorList>
    </citation>
    <scope>NUCLEOTIDE SEQUENCE</scope>
    <source>
        <strain evidence="8">R33</strain>
    </source>
</reference>
<dbReference type="GO" id="GO:0004674">
    <property type="term" value="F:protein serine/threonine kinase activity"/>
    <property type="evidence" value="ECO:0007669"/>
    <property type="project" value="UniProtKB-EC"/>
</dbReference>
<organism evidence="8">
    <name type="scientific">Streptomyces sp. R33</name>
    <dbReference type="NCBI Taxonomy" id="3238629"/>
    <lineage>
        <taxon>Bacteria</taxon>
        <taxon>Bacillati</taxon>
        <taxon>Actinomycetota</taxon>
        <taxon>Actinomycetes</taxon>
        <taxon>Kitasatosporales</taxon>
        <taxon>Streptomycetaceae</taxon>
        <taxon>Streptomyces</taxon>
    </lineage>
</organism>
<evidence type="ECO:0000256" key="3">
    <source>
        <dbReference type="ARBA" id="ARBA00022777"/>
    </source>
</evidence>
<feature type="binding site" evidence="5">
    <location>
        <position position="43"/>
    </location>
    <ligand>
        <name>ATP</name>
        <dbReference type="ChEBI" id="CHEBI:30616"/>
    </ligand>
</feature>
<dbReference type="SUPFAM" id="SSF50998">
    <property type="entry name" value="Quinoprotein alcohol dehydrogenase-like"/>
    <property type="match status" value="1"/>
</dbReference>
<dbReference type="SUPFAM" id="SSF56112">
    <property type="entry name" value="Protein kinase-like (PK-like)"/>
    <property type="match status" value="1"/>
</dbReference>
<gene>
    <name evidence="8" type="ORF">AB5J51_11900</name>
</gene>